<dbReference type="AlphaFoldDB" id="A0A1Y2EP19"/>
<evidence type="ECO:0008006" key="6">
    <source>
        <dbReference type="Google" id="ProtNLM"/>
    </source>
</evidence>
<feature type="region of interest" description="Disordered" evidence="1">
    <location>
        <begin position="110"/>
        <end position="149"/>
    </location>
</feature>
<feature type="transmembrane region" description="Helical" evidence="2">
    <location>
        <begin position="224"/>
        <end position="245"/>
    </location>
</feature>
<dbReference type="Proteomes" id="UP000193920">
    <property type="component" value="Unassembled WGS sequence"/>
</dbReference>
<dbReference type="EMBL" id="MCOG01000034">
    <property type="protein sequence ID" value="ORY73330.1"/>
    <property type="molecule type" value="Genomic_DNA"/>
</dbReference>
<evidence type="ECO:0000256" key="2">
    <source>
        <dbReference type="SAM" id="Phobius"/>
    </source>
</evidence>
<feature type="chain" id="PRO_5012892330" description="Extracellular membrane protein CFEM domain-containing protein" evidence="3">
    <location>
        <begin position="19"/>
        <end position="246"/>
    </location>
</feature>
<proteinExistence type="predicted"/>
<keyword evidence="2" id="KW-0812">Transmembrane</keyword>
<keyword evidence="5" id="KW-1185">Reference proteome</keyword>
<evidence type="ECO:0000256" key="3">
    <source>
        <dbReference type="SAM" id="SignalP"/>
    </source>
</evidence>
<reference evidence="4 5" key="1">
    <citation type="submission" date="2016-08" db="EMBL/GenBank/DDBJ databases">
        <title>A Parts List for Fungal Cellulosomes Revealed by Comparative Genomics.</title>
        <authorList>
            <consortium name="DOE Joint Genome Institute"/>
            <person name="Haitjema C.H."/>
            <person name="Gilmore S.P."/>
            <person name="Henske J.K."/>
            <person name="Solomon K.V."/>
            <person name="De Groot R."/>
            <person name="Kuo A."/>
            <person name="Mondo S.J."/>
            <person name="Salamov A.A."/>
            <person name="Labutti K."/>
            <person name="Zhao Z."/>
            <person name="Chiniquy J."/>
            <person name="Barry K."/>
            <person name="Brewer H.M."/>
            <person name="Purvine S.O."/>
            <person name="Wright A.T."/>
            <person name="Boxma B."/>
            <person name="Van Alen T."/>
            <person name="Hackstein J.H."/>
            <person name="Baker S.E."/>
            <person name="Grigoriev I.V."/>
            <person name="O'Malley M.A."/>
        </authorList>
    </citation>
    <scope>NUCLEOTIDE SEQUENCE [LARGE SCALE GENOMIC DNA]</scope>
    <source>
        <strain evidence="4 5">G1</strain>
    </source>
</reference>
<keyword evidence="2" id="KW-1133">Transmembrane helix</keyword>
<evidence type="ECO:0000313" key="4">
    <source>
        <dbReference type="EMBL" id="ORY73330.1"/>
    </source>
</evidence>
<feature type="compositionally biased region" description="Low complexity" evidence="1">
    <location>
        <begin position="138"/>
        <end position="149"/>
    </location>
</feature>
<name>A0A1Y2EP19_9FUNG</name>
<protein>
    <recommendedName>
        <fullName evidence="6">Extracellular membrane protein CFEM domain-containing protein</fullName>
    </recommendedName>
</protein>
<accession>A0A1Y2EP19</accession>
<gene>
    <name evidence="4" type="ORF">LY90DRAFT_636016</name>
</gene>
<feature type="compositionally biased region" description="Low complexity" evidence="1">
    <location>
        <begin position="110"/>
        <end position="130"/>
    </location>
</feature>
<evidence type="ECO:0000313" key="5">
    <source>
        <dbReference type="Proteomes" id="UP000193920"/>
    </source>
</evidence>
<evidence type="ECO:0000256" key="1">
    <source>
        <dbReference type="SAM" id="MobiDB-lite"/>
    </source>
</evidence>
<organism evidence="4 5">
    <name type="scientific">Neocallimastix californiae</name>
    <dbReference type="NCBI Taxonomy" id="1754190"/>
    <lineage>
        <taxon>Eukaryota</taxon>
        <taxon>Fungi</taxon>
        <taxon>Fungi incertae sedis</taxon>
        <taxon>Chytridiomycota</taxon>
        <taxon>Chytridiomycota incertae sedis</taxon>
        <taxon>Neocallimastigomycetes</taxon>
        <taxon>Neocallimastigales</taxon>
        <taxon>Neocallimastigaceae</taxon>
        <taxon>Neocallimastix</taxon>
    </lineage>
</organism>
<comment type="caution">
    <text evidence="4">The sequence shown here is derived from an EMBL/GenBank/DDBJ whole genome shotgun (WGS) entry which is preliminary data.</text>
</comment>
<keyword evidence="3" id="KW-0732">Signal</keyword>
<keyword evidence="2" id="KW-0472">Membrane</keyword>
<sequence>MKLYTSLLTLIAATSVLSNSLNKRNYNKCITAIEKSGCPIMNLSLSNTGKNKELCTLYKSDKCQKIYSKGISSIEGCNTLSTKSATKLEKKMNESISELENSCNSIKESTSTKRYSSSKKSSNTIKGSASTKKHSISKKSATTTTTTTTKKTTVTSKKRIISIKKTTVTTTKKVISIKKETTINRKTTSMNTSSEVSSSTTVPSVTSTSIISTFANTGKVEVNGASSVSVITTFLVVFGFFLYNLI</sequence>
<feature type="signal peptide" evidence="3">
    <location>
        <begin position="1"/>
        <end position="18"/>
    </location>
</feature>